<dbReference type="PANTHER" id="PTHR31118:SF12">
    <property type="entry name" value="CYCLASE-LIKE PROTEIN 2"/>
    <property type="match status" value="1"/>
</dbReference>
<gene>
    <name evidence="1" type="ORF">FC98_GL001719</name>
</gene>
<protein>
    <submittedName>
        <fullName evidence="1">Cyclase</fullName>
    </submittedName>
</protein>
<dbReference type="PATRIC" id="fig|1423766.4.peg.1779"/>
<dbReference type="RefSeq" id="WP_008855601.1">
    <property type="nucleotide sequence ID" value="NZ_AZEB01000030.1"/>
</dbReference>
<keyword evidence="2" id="KW-1185">Reference proteome</keyword>
<dbReference type="Gene3D" id="3.50.30.50">
    <property type="entry name" value="Putative cyclase"/>
    <property type="match status" value="1"/>
</dbReference>
<accession>A0A0R1NJ64</accession>
<dbReference type="GO" id="GO:0004061">
    <property type="term" value="F:arylformamidase activity"/>
    <property type="evidence" value="ECO:0007669"/>
    <property type="project" value="InterPro"/>
</dbReference>
<proteinExistence type="predicted"/>
<dbReference type="InterPro" id="IPR007325">
    <property type="entry name" value="KFase/CYL"/>
</dbReference>
<dbReference type="GO" id="GO:0019441">
    <property type="term" value="P:L-tryptophan catabolic process to kynurenine"/>
    <property type="evidence" value="ECO:0007669"/>
    <property type="project" value="InterPro"/>
</dbReference>
<dbReference type="EMBL" id="AZEB01000030">
    <property type="protein sequence ID" value="KRL20310.1"/>
    <property type="molecule type" value="Genomic_DNA"/>
</dbReference>
<dbReference type="InterPro" id="IPR037175">
    <property type="entry name" value="KFase_sf"/>
</dbReference>
<organism evidence="1 2">
    <name type="scientific">Lentilactobacillus kisonensis DSM 19906 = JCM 15041</name>
    <dbReference type="NCBI Taxonomy" id="1423766"/>
    <lineage>
        <taxon>Bacteria</taxon>
        <taxon>Bacillati</taxon>
        <taxon>Bacillota</taxon>
        <taxon>Bacilli</taxon>
        <taxon>Lactobacillales</taxon>
        <taxon>Lactobacillaceae</taxon>
        <taxon>Lentilactobacillus</taxon>
    </lineage>
</organism>
<evidence type="ECO:0000313" key="2">
    <source>
        <dbReference type="Proteomes" id="UP000051439"/>
    </source>
</evidence>
<dbReference type="Pfam" id="PF04199">
    <property type="entry name" value="Cyclase"/>
    <property type="match status" value="1"/>
</dbReference>
<evidence type="ECO:0000313" key="1">
    <source>
        <dbReference type="EMBL" id="KRL20310.1"/>
    </source>
</evidence>
<dbReference type="SUPFAM" id="SSF102198">
    <property type="entry name" value="Putative cyclase"/>
    <property type="match status" value="1"/>
</dbReference>
<dbReference type="Proteomes" id="UP000051439">
    <property type="component" value="Unassembled WGS sequence"/>
</dbReference>
<dbReference type="AlphaFoldDB" id="A0A0R1NJ64"/>
<name>A0A0R1NJ64_9LACO</name>
<sequence length="261" mass="29387">MTTKTAEAVTSVKKTENEQLLQQTVEQLKNFKWVDLTHSFGPESPRFPAFAKPKFNTISTHADGFFVKEYTFPGQFGTHLDPPIHFDAHQDTYVEDIPLKKFVLPLVVIDRSKEASVNPDSSLSVADIKQWEKKHGKIPEGSFVALRTDWGKRWPSQSKFENLDDAGQAHYPGWDLDALKFIYEQRNVAANGHETFDTDTATKQENGLVGEYYVLSHGHYQVELLDNLDLVPATGAYIHISVPKAEKAPGFPVRAYAVVPE</sequence>
<dbReference type="PANTHER" id="PTHR31118">
    <property type="entry name" value="CYCLASE-LIKE PROTEIN 2"/>
    <property type="match status" value="1"/>
</dbReference>
<comment type="caution">
    <text evidence="1">The sequence shown here is derived from an EMBL/GenBank/DDBJ whole genome shotgun (WGS) entry which is preliminary data.</text>
</comment>
<reference evidence="1 2" key="1">
    <citation type="journal article" date="2015" name="Genome Announc.">
        <title>Expanding the biotechnology potential of lactobacilli through comparative genomics of 213 strains and associated genera.</title>
        <authorList>
            <person name="Sun Z."/>
            <person name="Harris H.M."/>
            <person name="McCann A."/>
            <person name="Guo C."/>
            <person name="Argimon S."/>
            <person name="Zhang W."/>
            <person name="Yang X."/>
            <person name="Jeffery I.B."/>
            <person name="Cooney J.C."/>
            <person name="Kagawa T.F."/>
            <person name="Liu W."/>
            <person name="Song Y."/>
            <person name="Salvetti E."/>
            <person name="Wrobel A."/>
            <person name="Rasinkangas P."/>
            <person name="Parkhill J."/>
            <person name="Rea M.C."/>
            <person name="O'Sullivan O."/>
            <person name="Ritari J."/>
            <person name="Douillard F.P."/>
            <person name="Paul Ross R."/>
            <person name="Yang R."/>
            <person name="Briner A.E."/>
            <person name="Felis G.E."/>
            <person name="de Vos W.M."/>
            <person name="Barrangou R."/>
            <person name="Klaenhammer T.R."/>
            <person name="Caufield P.W."/>
            <person name="Cui Y."/>
            <person name="Zhang H."/>
            <person name="O'Toole P.W."/>
        </authorList>
    </citation>
    <scope>NUCLEOTIDE SEQUENCE [LARGE SCALE GENOMIC DNA]</scope>
    <source>
        <strain evidence="1 2">DSM 19906</strain>
    </source>
</reference>